<feature type="region of interest" description="Disordered" evidence="4">
    <location>
        <begin position="1"/>
        <end position="35"/>
    </location>
</feature>
<keyword evidence="3 6" id="KW-0808">Transferase</keyword>
<dbReference type="AlphaFoldDB" id="A0A371JZJ9"/>
<proteinExistence type="inferred from homology"/>
<dbReference type="Gene3D" id="3.40.50.150">
    <property type="entry name" value="Vaccinia Virus protein VP39"/>
    <property type="match status" value="1"/>
</dbReference>
<evidence type="ECO:0000256" key="3">
    <source>
        <dbReference type="ARBA" id="ARBA00022679"/>
    </source>
</evidence>
<gene>
    <name evidence="6" type="ORF">DX914_12405</name>
</gene>
<dbReference type="GO" id="GO:0008757">
    <property type="term" value="F:S-adenosylmethionine-dependent methyltransferase activity"/>
    <property type="evidence" value="ECO:0007669"/>
    <property type="project" value="InterPro"/>
</dbReference>
<feature type="domain" description="Methyltransferase type 11" evidence="5">
    <location>
        <begin position="76"/>
        <end position="166"/>
    </location>
</feature>
<evidence type="ECO:0000256" key="2">
    <source>
        <dbReference type="ARBA" id="ARBA00022603"/>
    </source>
</evidence>
<evidence type="ECO:0000313" key="6">
    <source>
        <dbReference type="EMBL" id="RDZ27064.1"/>
    </source>
</evidence>
<evidence type="ECO:0000313" key="7">
    <source>
        <dbReference type="Proteomes" id="UP000264492"/>
    </source>
</evidence>
<comment type="caution">
    <text evidence="6">The sequence shown here is derived from an EMBL/GenBank/DDBJ whole genome shotgun (WGS) entry which is preliminary data.</text>
</comment>
<dbReference type="SUPFAM" id="SSF53335">
    <property type="entry name" value="S-adenosyl-L-methionine-dependent methyltransferases"/>
    <property type="match status" value="1"/>
</dbReference>
<feature type="compositionally biased region" description="Low complexity" evidence="4">
    <location>
        <begin position="23"/>
        <end position="33"/>
    </location>
</feature>
<reference evidence="6 7" key="1">
    <citation type="submission" date="2018-08" db="EMBL/GenBank/DDBJ databases">
        <title>Lysobacter sp. zong2l5, whole genome shotgun sequence.</title>
        <authorList>
            <person name="Zhang X."/>
            <person name="Feng G."/>
            <person name="Zhu H."/>
        </authorList>
    </citation>
    <scope>NUCLEOTIDE SEQUENCE [LARGE SCALE GENOMIC DNA]</scope>
    <source>
        <strain evidence="7">zong2l5</strain>
    </source>
</reference>
<dbReference type="PANTHER" id="PTHR44942">
    <property type="entry name" value="METHYLTRANSF_11 DOMAIN-CONTAINING PROTEIN"/>
    <property type="match status" value="1"/>
</dbReference>
<name>A0A371JZJ9_9GAMM</name>
<dbReference type="Pfam" id="PF08241">
    <property type="entry name" value="Methyltransf_11"/>
    <property type="match status" value="1"/>
</dbReference>
<dbReference type="Proteomes" id="UP000264492">
    <property type="component" value="Unassembled WGS sequence"/>
</dbReference>
<evidence type="ECO:0000256" key="1">
    <source>
        <dbReference type="ARBA" id="ARBA00008361"/>
    </source>
</evidence>
<evidence type="ECO:0000256" key="4">
    <source>
        <dbReference type="SAM" id="MobiDB-lite"/>
    </source>
</evidence>
<dbReference type="InterPro" id="IPR029063">
    <property type="entry name" value="SAM-dependent_MTases_sf"/>
</dbReference>
<evidence type="ECO:0000259" key="5">
    <source>
        <dbReference type="Pfam" id="PF08241"/>
    </source>
</evidence>
<dbReference type="InterPro" id="IPR051052">
    <property type="entry name" value="Diverse_substrate_MTase"/>
</dbReference>
<organism evidence="6 7">
    <name type="scientific">Lysobacter silvisoli</name>
    <dbReference type="NCBI Taxonomy" id="2293254"/>
    <lineage>
        <taxon>Bacteria</taxon>
        <taxon>Pseudomonadati</taxon>
        <taxon>Pseudomonadota</taxon>
        <taxon>Gammaproteobacteria</taxon>
        <taxon>Lysobacterales</taxon>
        <taxon>Lysobacteraceae</taxon>
        <taxon>Lysobacter</taxon>
    </lineage>
</organism>
<protein>
    <submittedName>
        <fullName evidence="6">Class I SAM-dependent methyltransferase</fullName>
    </submittedName>
</protein>
<dbReference type="GO" id="GO:0032259">
    <property type="term" value="P:methylation"/>
    <property type="evidence" value="ECO:0007669"/>
    <property type="project" value="UniProtKB-KW"/>
</dbReference>
<sequence length="285" mass="30393">MVSGNNGNSDGDRRRGIAAGDVPLSLSPDSSPLTPAPFKDHFSGVADAYAAARPEYPDALFDALIAVAPASATVWEPGCGSGQATRGLAARYARVHASDPSASQVAQHWAQHGAANVELAVEPGERTALADASVGLVAVAQALHWFERETFFAECARVLTPGGVLAAWGYQDFLPPEGMLEPVAAFRAQIEAYWPPERAQIDAAYAGYAWPFPALPAPPLWLEAQWTLPRFLGYLASMSATARCRAATGEDPVARHAPALAQAWGEAGDERTIQWPLFLHLRRKA</sequence>
<keyword evidence="2 6" id="KW-0489">Methyltransferase</keyword>
<dbReference type="PANTHER" id="PTHR44942:SF4">
    <property type="entry name" value="METHYLTRANSFERASE TYPE 11 DOMAIN-CONTAINING PROTEIN"/>
    <property type="match status" value="1"/>
</dbReference>
<dbReference type="CDD" id="cd02440">
    <property type="entry name" value="AdoMet_MTases"/>
    <property type="match status" value="1"/>
</dbReference>
<accession>A0A371JZJ9</accession>
<keyword evidence="7" id="KW-1185">Reference proteome</keyword>
<comment type="similarity">
    <text evidence="1">Belongs to the methyltransferase superfamily.</text>
</comment>
<dbReference type="InterPro" id="IPR013216">
    <property type="entry name" value="Methyltransf_11"/>
</dbReference>
<dbReference type="EMBL" id="QTSU01000002">
    <property type="protein sequence ID" value="RDZ27064.1"/>
    <property type="molecule type" value="Genomic_DNA"/>
</dbReference>